<name>A0AAE0TXB7_9PEZI</name>
<protein>
    <recommendedName>
        <fullName evidence="4">Secreted protein</fullName>
    </recommendedName>
</protein>
<sequence length="103" mass="11811">MHFGRMMLCFMSIVWFGPPIRPPFATKALTPESRACHGVRRRKTGHCQSRRRRSCGKKLMLYSRRGRKIQYCGGIEGEKPKPSLYSFIDSQTPLLPSLAIKGR</sequence>
<reference evidence="2" key="2">
    <citation type="submission" date="2023-06" db="EMBL/GenBank/DDBJ databases">
        <authorList>
            <consortium name="Lawrence Berkeley National Laboratory"/>
            <person name="Haridas S."/>
            <person name="Hensen N."/>
            <person name="Bonometti L."/>
            <person name="Westerberg I."/>
            <person name="Brannstrom I.O."/>
            <person name="Guillou S."/>
            <person name="Cros-Aarteil S."/>
            <person name="Calhoun S."/>
            <person name="Kuo A."/>
            <person name="Mondo S."/>
            <person name="Pangilinan J."/>
            <person name="Riley R."/>
            <person name="Labutti K."/>
            <person name="Andreopoulos B."/>
            <person name="Lipzen A."/>
            <person name="Chen C."/>
            <person name="Yanf M."/>
            <person name="Daum C."/>
            <person name="Ng V."/>
            <person name="Clum A."/>
            <person name="Steindorff A."/>
            <person name="Ohm R."/>
            <person name="Martin F."/>
            <person name="Silar P."/>
            <person name="Natvig D."/>
            <person name="Lalanne C."/>
            <person name="Gautier V."/>
            <person name="Ament-Velasquez S.L."/>
            <person name="Kruys A."/>
            <person name="Hutchinson M.I."/>
            <person name="Powell A.J."/>
            <person name="Barry K."/>
            <person name="Miller A.N."/>
            <person name="Grigoriev I.V."/>
            <person name="Debuchy R."/>
            <person name="Gladieux P."/>
            <person name="Thoren M.H."/>
            <person name="Johannesson H."/>
        </authorList>
    </citation>
    <scope>NUCLEOTIDE SEQUENCE</scope>
    <source>
        <strain evidence="2">CBS 958.72</strain>
    </source>
</reference>
<organism evidence="2 3">
    <name type="scientific">Lasiosphaeria ovina</name>
    <dbReference type="NCBI Taxonomy" id="92902"/>
    <lineage>
        <taxon>Eukaryota</taxon>
        <taxon>Fungi</taxon>
        <taxon>Dikarya</taxon>
        <taxon>Ascomycota</taxon>
        <taxon>Pezizomycotina</taxon>
        <taxon>Sordariomycetes</taxon>
        <taxon>Sordariomycetidae</taxon>
        <taxon>Sordariales</taxon>
        <taxon>Lasiosphaeriaceae</taxon>
        <taxon>Lasiosphaeria</taxon>
    </lineage>
</organism>
<comment type="caution">
    <text evidence="2">The sequence shown here is derived from an EMBL/GenBank/DDBJ whole genome shotgun (WGS) entry which is preliminary data.</text>
</comment>
<accession>A0AAE0TXB7</accession>
<evidence type="ECO:0000313" key="3">
    <source>
        <dbReference type="Proteomes" id="UP001287356"/>
    </source>
</evidence>
<dbReference type="AlphaFoldDB" id="A0AAE0TXB7"/>
<reference evidence="2" key="1">
    <citation type="journal article" date="2023" name="Mol. Phylogenet. Evol.">
        <title>Genome-scale phylogeny and comparative genomics of the fungal order Sordariales.</title>
        <authorList>
            <person name="Hensen N."/>
            <person name="Bonometti L."/>
            <person name="Westerberg I."/>
            <person name="Brannstrom I.O."/>
            <person name="Guillou S."/>
            <person name="Cros-Aarteil S."/>
            <person name="Calhoun S."/>
            <person name="Haridas S."/>
            <person name="Kuo A."/>
            <person name="Mondo S."/>
            <person name="Pangilinan J."/>
            <person name="Riley R."/>
            <person name="LaButti K."/>
            <person name="Andreopoulos B."/>
            <person name="Lipzen A."/>
            <person name="Chen C."/>
            <person name="Yan M."/>
            <person name="Daum C."/>
            <person name="Ng V."/>
            <person name="Clum A."/>
            <person name="Steindorff A."/>
            <person name="Ohm R.A."/>
            <person name="Martin F."/>
            <person name="Silar P."/>
            <person name="Natvig D.O."/>
            <person name="Lalanne C."/>
            <person name="Gautier V."/>
            <person name="Ament-Velasquez S.L."/>
            <person name="Kruys A."/>
            <person name="Hutchinson M.I."/>
            <person name="Powell A.J."/>
            <person name="Barry K."/>
            <person name="Miller A.N."/>
            <person name="Grigoriev I.V."/>
            <person name="Debuchy R."/>
            <person name="Gladieux P."/>
            <person name="Hiltunen Thoren M."/>
            <person name="Johannesson H."/>
        </authorList>
    </citation>
    <scope>NUCLEOTIDE SEQUENCE</scope>
    <source>
        <strain evidence="2">CBS 958.72</strain>
    </source>
</reference>
<keyword evidence="1" id="KW-0732">Signal</keyword>
<feature type="signal peptide" evidence="1">
    <location>
        <begin position="1"/>
        <end position="16"/>
    </location>
</feature>
<evidence type="ECO:0000313" key="2">
    <source>
        <dbReference type="EMBL" id="KAK3382927.1"/>
    </source>
</evidence>
<feature type="chain" id="PRO_5042037343" description="Secreted protein" evidence="1">
    <location>
        <begin position="17"/>
        <end position="103"/>
    </location>
</feature>
<evidence type="ECO:0000256" key="1">
    <source>
        <dbReference type="SAM" id="SignalP"/>
    </source>
</evidence>
<gene>
    <name evidence="2" type="ORF">B0T24DRAFT_27787</name>
</gene>
<dbReference type="EMBL" id="JAULSN010000001">
    <property type="protein sequence ID" value="KAK3382927.1"/>
    <property type="molecule type" value="Genomic_DNA"/>
</dbReference>
<dbReference type="Proteomes" id="UP001287356">
    <property type="component" value="Unassembled WGS sequence"/>
</dbReference>
<keyword evidence="3" id="KW-1185">Reference proteome</keyword>
<proteinExistence type="predicted"/>
<evidence type="ECO:0008006" key="4">
    <source>
        <dbReference type="Google" id="ProtNLM"/>
    </source>
</evidence>